<dbReference type="EMBL" id="ARYH01000001">
    <property type="protein sequence ID" value="KCZ84191.1"/>
    <property type="molecule type" value="Genomic_DNA"/>
</dbReference>
<keyword evidence="3" id="KW-1185">Reference proteome</keyword>
<protein>
    <submittedName>
        <fullName evidence="2">Uncharacterized protein</fullName>
    </submittedName>
</protein>
<reference evidence="2 3" key="1">
    <citation type="journal article" date="2014" name="Antonie Van Leeuwenhoek">
        <title>Hyphomonas beringensis sp. nov. and Hyphomonas chukchiensis sp. nov., isolated from surface seawater of the Bering Sea and Chukchi Sea.</title>
        <authorList>
            <person name="Li C."/>
            <person name="Lai Q."/>
            <person name="Li G."/>
            <person name="Dong C."/>
            <person name="Wang J."/>
            <person name="Liao Y."/>
            <person name="Shao Z."/>
        </authorList>
    </citation>
    <scope>NUCLEOTIDE SEQUENCE [LARGE SCALE GENOMIC DNA]</scope>
    <source>
        <strain evidence="2 3">MHS-3</strain>
    </source>
</reference>
<accession>A0A069E8H0</accession>
<evidence type="ECO:0000313" key="3">
    <source>
        <dbReference type="Proteomes" id="UP000027446"/>
    </source>
</evidence>
<proteinExistence type="predicted"/>
<sequence>MSAACSAENGAGQDIQTEAAEFTSSDGTIVEADGSETIGLAFTYFWYAVHETPEDCPDGYAMALRDVAIMNLPEAKQKYLLQPENRSTYYKMGYALSAKRMIEHNGTPICNIPDAYDDPPHRTVQSSVSFGRDLDGQDSQGDDPASCGTSDFVSPTGEGGIDNELYRVLGCIDSFRRDAEFAGGAMEDYHIGAYRDGEVTTLMEIRGVDDRTNDESVEVGIYSSQDPTPYNSEKDGVPFGSMTVTDNTLWHNKVQGWIVDGELITEPFDLRLKFGWTGRPAEYVIKGARVHLTLNGDGTASGDLAGYFDTRYAYWHNFHNEQGALEVANGFTCPAVYDALQKYSDGYPDPETGKCTAISTAMNITAVPAFVIHPQADQLKRYFLDTREYYGVSMDEIAVADAEPMALVGVGGPPAAASVRKVKEKNDQE</sequence>
<dbReference type="AlphaFoldDB" id="A0A069E8H0"/>
<gene>
    <name evidence="2" type="ORF">HAD_00890</name>
</gene>
<name>A0A069E8H0_9PROT</name>
<dbReference type="STRING" id="1280949.HAD_00890"/>
<dbReference type="Proteomes" id="UP000027446">
    <property type="component" value="Unassembled WGS sequence"/>
</dbReference>
<dbReference type="PATRIC" id="fig|1280949.3.peg.182"/>
<organism evidence="2 3">
    <name type="scientific">Hyphomonas adhaerens MHS-3</name>
    <dbReference type="NCBI Taxonomy" id="1280949"/>
    <lineage>
        <taxon>Bacteria</taxon>
        <taxon>Pseudomonadati</taxon>
        <taxon>Pseudomonadota</taxon>
        <taxon>Alphaproteobacteria</taxon>
        <taxon>Hyphomonadales</taxon>
        <taxon>Hyphomonadaceae</taxon>
        <taxon>Hyphomonas</taxon>
    </lineage>
</organism>
<feature type="region of interest" description="Disordered" evidence="1">
    <location>
        <begin position="114"/>
        <end position="158"/>
    </location>
</feature>
<comment type="caution">
    <text evidence="2">The sequence shown here is derived from an EMBL/GenBank/DDBJ whole genome shotgun (WGS) entry which is preliminary data.</text>
</comment>
<evidence type="ECO:0000256" key="1">
    <source>
        <dbReference type="SAM" id="MobiDB-lite"/>
    </source>
</evidence>
<dbReference type="eggNOG" id="ENOG502Z87I">
    <property type="taxonomic scope" value="Bacteria"/>
</dbReference>
<evidence type="ECO:0000313" key="2">
    <source>
        <dbReference type="EMBL" id="KCZ84191.1"/>
    </source>
</evidence>